<evidence type="ECO:0000256" key="10">
    <source>
        <dbReference type="ARBA" id="ARBA00023157"/>
    </source>
</evidence>
<accession>A0A8B7ZQT9</accession>
<dbReference type="Gene3D" id="3.40.50.11340">
    <property type="match status" value="1"/>
</dbReference>
<dbReference type="GO" id="GO:0005783">
    <property type="term" value="C:endoplasmic reticulum"/>
    <property type="evidence" value="ECO:0007669"/>
    <property type="project" value="UniProtKB-SubCell"/>
</dbReference>
<dbReference type="KEGG" id="aplc:110988579"/>
<dbReference type="AlphaFoldDB" id="A0A8B7ZQT9"/>
<protein>
    <recommendedName>
        <fullName evidence="5">GDP-fucose protein O-fucosyltransferase 1</fullName>
        <ecNumber evidence="4">2.4.1.221</ecNumber>
    </recommendedName>
    <alternativeName>
        <fullName evidence="14">Peptide-O-fucosyltransferase 1</fullName>
    </alternativeName>
</protein>
<keyword evidence="13" id="KW-0119">Carbohydrate metabolism</keyword>
<evidence type="ECO:0000256" key="11">
    <source>
        <dbReference type="ARBA" id="ARBA00023180"/>
    </source>
</evidence>
<proteinExistence type="inferred from homology"/>
<dbReference type="PANTHER" id="PTHR21420:SF10">
    <property type="entry name" value="GDP-FUCOSE PROTEIN O-FUCOSYLTRANSFERASE 1"/>
    <property type="match status" value="1"/>
</dbReference>
<evidence type="ECO:0000256" key="5">
    <source>
        <dbReference type="ARBA" id="ARBA00021745"/>
    </source>
</evidence>
<keyword evidence="7" id="KW-0808">Transferase</keyword>
<dbReference type="Gene3D" id="3.40.50.11350">
    <property type="match status" value="1"/>
</dbReference>
<reference evidence="18" key="1">
    <citation type="submission" date="2025-08" db="UniProtKB">
        <authorList>
            <consortium name="RefSeq"/>
        </authorList>
    </citation>
    <scope>IDENTIFICATION</scope>
</reference>
<evidence type="ECO:0000256" key="14">
    <source>
        <dbReference type="ARBA" id="ARBA00033080"/>
    </source>
</evidence>
<dbReference type="RefSeq" id="XP_022107938.1">
    <property type="nucleotide sequence ID" value="XM_022252246.1"/>
</dbReference>
<evidence type="ECO:0000256" key="1">
    <source>
        <dbReference type="ARBA" id="ARBA00004240"/>
    </source>
</evidence>
<keyword evidence="10" id="KW-1015">Disulfide bond</keyword>
<dbReference type="Pfam" id="PF10250">
    <property type="entry name" value="O-FucT"/>
    <property type="match status" value="1"/>
</dbReference>
<comment type="subcellular location">
    <subcellularLocation>
        <location evidence="1">Endoplasmic reticulum</location>
    </subcellularLocation>
</comment>
<keyword evidence="6" id="KW-0328">Glycosyltransferase</keyword>
<evidence type="ECO:0000256" key="3">
    <source>
        <dbReference type="ARBA" id="ARBA00010626"/>
    </source>
</evidence>
<sequence>MFMYFHISQATRGRPRPAAHAVVEDLKLNLDLLLRVLFFKESRGKNIKMLPVHYWIFLVHFVLRLVVQRVSAEKNPTVDPKGYVVYCPCMGRFGNQADQFLGALAFIKNLDRTIVLPPWVEYGKPGSKPGSSQIPFDTYFKVEPLAKYHRVITMEIFMEKLAPKVWPHGQRKGFCHTFREANSCKMKEGNPFGPFWDNFNVDFDSYVAFGSGLSYDPSNSNTRKWNEKFPASEFPVLAFGGAPGSFPVLEQNVHLHQYLVWSDMIEEEANNFIATKIPEGPFLGVHMRNGLDWVNVCDNHIGKEKNRHLFGSPQCLGYHFEHGQVTKDMCLPPADLVKRQIRRRVKKIKAKAVFVAADADPMMTVLANMLEPLKVKVLQYDKHEPHVELAILAKADHYIGNCLSTFSAFAARERGVTGKPTSFWAHDDLLNKDEKVKKKKKKQAHADDEL</sequence>
<dbReference type="GO" id="GO:0007219">
    <property type="term" value="P:Notch signaling pathway"/>
    <property type="evidence" value="ECO:0007669"/>
    <property type="project" value="UniProtKB-KW"/>
</dbReference>
<evidence type="ECO:0000256" key="12">
    <source>
        <dbReference type="ARBA" id="ARBA00023253"/>
    </source>
</evidence>
<name>A0A8B7ZQT9_ACAPL</name>
<dbReference type="InterPro" id="IPR019378">
    <property type="entry name" value="GDP-Fuc_O-FucTrfase"/>
</dbReference>
<keyword evidence="11" id="KW-0325">Glycoprotein</keyword>
<evidence type="ECO:0000256" key="2">
    <source>
        <dbReference type="ARBA" id="ARBA00004922"/>
    </source>
</evidence>
<dbReference type="PANTHER" id="PTHR21420">
    <property type="entry name" value="GDP-FUCOSE PROTEIN O-FUCOSYLTRANSFERASE 1"/>
    <property type="match status" value="1"/>
</dbReference>
<comment type="pathway">
    <text evidence="2">Protein modification; protein glycosylation.</text>
</comment>
<evidence type="ECO:0000256" key="9">
    <source>
        <dbReference type="ARBA" id="ARBA00022976"/>
    </source>
</evidence>
<evidence type="ECO:0000256" key="15">
    <source>
        <dbReference type="ARBA" id="ARBA00047273"/>
    </source>
</evidence>
<dbReference type="Proteomes" id="UP000694845">
    <property type="component" value="Unplaced"/>
</dbReference>
<keyword evidence="9" id="KW-0914">Notch signaling pathway</keyword>
<dbReference type="CDD" id="cd11302">
    <property type="entry name" value="O-FucT-1"/>
    <property type="match status" value="1"/>
</dbReference>
<keyword evidence="17" id="KW-1185">Reference proteome</keyword>
<evidence type="ECO:0000313" key="17">
    <source>
        <dbReference type="Proteomes" id="UP000694845"/>
    </source>
</evidence>
<dbReference type="GeneID" id="110988579"/>
<evidence type="ECO:0000256" key="13">
    <source>
        <dbReference type="ARBA" id="ARBA00023277"/>
    </source>
</evidence>
<comment type="similarity">
    <text evidence="3">Belongs to the glycosyltransferase 65 family.</text>
</comment>
<dbReference type="GO" id="GO:0046922">
    <property type="term" value="F:peptide-O-fucosyltransferase activity"/>
    <property type="evidence" value="ECO:0007669"/>
    <property type="project" value="UniProtKB-EC"/>
</dbReference>
<comment type="catalytic activity">
    <reaction evidence="16">
        <text>L-seryl-[protein] + GDP-beta-L-fucose = 3-O-(alpha-L-fucosyl)-L-seryl-[protein] + GDP + H(+)</text>
        <dbReference type="Rhea" id="RHEA:63644"/>
        <dbReference type="Rhea" id="RHEA-COMP:9863"/>
        <dbReference type="Rhea" id="RHEA-COMP:17914"/>
        <dbReference type="ChEBI" id="CHEBI:15378"/>
        <dbReference type="ChEBI" id="CHEBI:29999"/>
        <dbReference type="ChEBI" id="CHEBI:57273"/>
        <dbReference type="ChEBI" id="CHEBI:58189"/>
        <dbReference type="ChEBI" id="CHEBI:189632"/>
        <dbReference type="EC" id="2.4.1.221"/>
    </reaction>
    <physiologicalReaction direction="left-to-right" evidence="16">
        <dbReference type="Rhea" id="RHEA:63645"/>
    </physiologicalReaction>
</comment>
<comment type="catalytic activity">
    <reaction evidence="15">
        <text>L-threonyl-[protein] + GDP-beta-L-fucose = 3-O-(alpha-L-fucosyl)-L-threonyl-[protein] + GDP + H(+)</text>
        <dbReference type="Rhea" id="RHEA:70491"/>
        <dbReference type="Rhea" id="RHEA-COMP:11060"/>
        <dbReference type="Rhea" id="RHEA-COMP:17915"/>
        <dbReference type="ChEBI" id="CHEBI:15378"/>
        <dbReference type="ChEBI" id="CHEBI:30013"/>
        <dbReference type="ChEBI" id="CHEBI:57273"/>
        <dbReference type="ChEBI" id="CHEBI:58189"/>
        <dbReference type="ChEBI" id="CHEBI:189631"/>
        <dbReference type="EC" id="2.4.1.221"/>
    </reaction>
    <physiologicalReaction direction="left-to-right" evidence="15">
        <dbReference type="Rhea" id="RHEA:70492"/>
    </physiologicalReaction>
</comment>
<dbReference type="GO" id="GO:0006004">
    <property type="term" value="P:fucose metabolic process"/>
    <property type="evidence" value="ECO:0007669"/>
    <property type="project" value="UniProtKB-KW"/>
</dbReference>
<dbReference type="EC" id="2.4.1.221" evidence="4"/>
<evidence type="ECO:0000256" key="16">
    <source>
        <dbReference type="ARBA" id="ARBA00048647"/>
    </source>
</evidence>
<evidence type="ECO:0000256" key="7">
    <source>
        <dbReference type="ARBA" id="ARBA00022679"/>
    </source>
</evidence>
<keyword evidence="12" id="KW-0294">Fucose metabolism</keyword>
<dbReference type="InterPro" id="IPR039922">
    <property type="entry name" value="POFUT1"/>
</dbReference>
<gene>
    <name evidence="18" type="primary">LOC110988579</name>
</gene>
<evidence type="ECO:0000313" key="18">
    <source>
        <dbReference type="RefSeq" id="XP_022107938.1"/>
    </source>
</evidence>
<evidence type="ECO:0000256" key="6">
    <source>
        <dbReference type="ARBA" id="ARBA00022676"/>
    </source>
</evidence>
<evidence type="ECO:0000256" key="8">
    <source>
        <dbReference type="ARBA" id="ARBA00022824"/>
    </source>
</evidence>
<evidence type="ECO:0000256" key="4">
    <source>
        <dbReference type="ARBA" id="ARBA00012196"/>
    </source>
</evidence>
<dbReference type="UniPathway" id="UPA00378"/>
<dbReference type="OrthoDB" id="10050276at2759"/>
<organism evidence="17 18">
    <name type="scientific">Acanthaster planci</name>
    <name type="common">Crown-of-thorns starfish</name>
    <dbReference type="NCBI Taxonomy" id="133434"/>
    <lineage>
        <taxon>Eukaryota</taxon>
        <taxon>Metazoa</taxon>
        <taxon>Echinodermata</taxon>
        <taxon>Eleutherozoa</taxon>
        <taxon>Asterozoa</taxon>
        <taxon>Asteroidea</taxon>
        <taxon>Valvatacea</taxon>
        <taxon>Valvatida</taxon>
        <taxon>Acanthasteridae</taxon>
        <taxon>Acanthaster</taxon>
    </lineage>
</organism>
<keyword evidence="8" id="KW-0256">Endoplasmic reticulum</keyword>